<dbReference type="PIRSF" id="PIRSF000876">
    <property type="entry name" value="RR_chemtxs_CheB"/>
    <property type="match status" value="1"/>
</dbReference>
<comment type="subcellular location">
    <subcellularLocation>
        <location evidence="6">Cytoplasm</location>
    </subcellularLocation>
</comment>
<accession>A0A248LF78</accession>
<gene>
    <name evidence="6" type="primary">cheB</name>
    <name evidence="11" type="ORF">LHGZ1_0556</name>
</gene>
<comment type="similarity">
    <text evidence="6">Belongs to the CheB family.</text>
</comment>
<keyword evidence="2 6" id="KW-0145">Chemotaxis</keyword>
<dbReference type="PROSITE" id="PS50122">
    <property type="entry name" value="CHEB"/>
    <property type="match status" value="1"/>
</dbReference>
<dbReference type="PROSITE" id="PS50110">
    <property type="entry name" value="RESPONSE_REGULATORY"/>
    <property type="match status" value="1"/>
</dbReference>
<feature type="modified residue" description="4-aspartylphosphate" evidence="6 8">
    <location>
        <position position="57"/>
    </location>
</feature>
<dbReference type="Gene3D" id="3.40.50.2300">
    <property type="match status" value="1"/>
</dbReference>
<feature type="domain" description="Response regulatory" evidence="9">
    <location>
        <begin position="6"/>
        <end position="123"/>
    </location>
</feature>
<reference evidence="12" key="1">
    <citation type="submission" date="2017-06" db="EMBL/GenBank/DDBJ databases">
        <title>Whole genome sequence of Laribacter hongkongensis LHGZ1.</title>
        <authorList>
            <person name="Chen D."/>
            <person name="Wu H."/>
            <person name="Chen J."/>
        </authorList>
    </citation>
    <scope>NUCLEOTIDE SEQUENCE [LARGE SCALE GENOMIC DNA]</scope>
    <source>
        <strain evidence="12">LHGZ1</strain>
    </source>
</reference>
<evidence type="ECO:0000256" key="7">
    <source>
        <dbReference type="PROSITE-ProRule" id="PRU00050"/>
    </source>
</evidence>
<dbReference type="CDD" id="cd16432">
    <property type="entry name" value="CheB_Rec"/>
    <property type="match status" value="1"/>
</dbReference>
<dbReference type="EC" id="3.1.1.61" evidence="6"/>
<evidence type="ECO:0000256" key="4">
    <source>
        <dbReference type="ARBA" id="ARBA00022801"/>
    </source>
</evidence>
<dbReference type="CDD" id="cd17541">
    <property type="entry name" value="REC_CheB-like"/>
    <property type="match status" value="1"/>
</dbReference>
<sequence length="360" mass="37805">MSQPVRVLVVDDSALMRNLLAELINACDGMCCVGQAADPLQARESIRLLAPDVVTLDVEMPHMDGLEFLRRLMRLRPTPVVMVSSLTARGSEVAIEALALGAVEVVEKPEAGLGQAIPRFAMQLTGAIQKAAQANLSRICNLSKSPAMPSLRPPARDALVLIGASTGGTEALVTLLSALPAQMPPVLIVQHMPAGFTASFARRLDQACVLQVREAQGGEKLAPGQVWVAPGHAHLQLSAQAGDWRTQLVDSDPVNRHRPSVDVLFHSALKVAGRHTVAVLLTGMGRDGAQGLLALRKAGAYTYAQDKASSVVFGMPREAIEIGAACEVASLGDMAHQMVTRMAGGAGGRAEEGKGVAAPH</sequence>
<dbReference type="PANTHER" id="PTHR42872">
    <property type="entry name" value="PROTEIN-GLUTAMATE METHYLESTERASE/PROTEIN-GLUTAMINE GLUTAMINASE"/>
    <property type="match status" value="1"/>
</dbReference>
<dbReference type="SUPFAM" id="SSF52738">
    <property type="entry name" value="Methylesterase CheB, C-terminal domain"/>
    <property type="match status" value="1"/>
</dbReference>
<evidence type="ECO:0000256" key="5">
    <source>
        <dbReference type="ARBA" id="ARBA00048267"/>
    </source>
</evidence>
<evidence type="ECO:0000256" key="1">
    <source>
        <dbReference type="ARBA" id="ARBA00022490"/>
    </source>
</evidence>
<evidence type="ECO:0000256" key="8">
    <source>
        <dbReference type="PROSITE-ProRule" id="PRU00169"/>
    </source>
</evidence>
<comment type="domain">
    <text evidence="6">Contains a C-terminal catalytic domain, and an N-terminal region which modulates catalytic activity.</text>
</comment>
<dbReference type="GO" id="GO:0006935">
    <property type="term" value="P:chemotaxis"/>
    <property type="evidence" value="ECO:0007669"/>
    <property type="project" value="UniProtKB-UniRule"/>
</dbReference>
<dbReference type="InterPro" id="IPR008248">
    <property type="entry name" value="CheB-like"/>
</dbReference>
<evidence type="ECO:0000313" key="11">
    <source>
        <dbReference type="EMBL" id="ASJ23387.1"/>
    </source>
</evidence>
<evidence type="ECO:0000256" key="3">
    <source>
        <dbReference type="ARBA" id="ARBA00022553"/>
    </source>
</evidence>
<keyword evidence="1 6" id="KW-0963">Cytoplasm</keyword>
<evidence type="ECO:0000259" key="10">
    <source>
        <dbReference type="PROSITE" id="PS50122"/>
    </source>
</evidence>
<dbReference type="Gene3D" id="3.40.50.180">
    <property type="entry name" value="Methylesterase CheB, C-terminal domain"/>
    <property type="match status" value="1"/>
</dbReference>
<keyword evidence="3 6" id="KW-0597">Phosphoprotein</keyword>
<dbReference type="PANTHER" id="PTHR42872:SF6">
    <property type="entry name" value="PROTEIN-GLUTAMATE METHYLESTERASE_PROTEIN-GLUTAMINE GLUTAMINASE"/>
    <property type="match status" value="1"/>
</dbReference>
<evidence type="ECO:0000256" key="2">
    <source>
        <dbReference type="ARBA" id="ARBA00022500"/>
    </source>
</evidence>
<comment type="catalytic activity">
    <reaction evidence="5 6">
        <text>[protein]-L-glutamate 5-O-methyl ester + H2O = L-glutamyl-[protein] + methanol + H(+)</text>
        <dbReference type="Rhea" id="RHEA:23236"/>
        <dbReference type="Rhea" id="RHEA-COMP:10208"/>
        <dbReference type="Rhea" id="RHEA-COMP:10311"/>
        <dbReference type="ChEBI" id="CHEBI:15377"/>
        <dbReference type="ChEBI" id="CHEBI:15378"/>
        <dbReference type="ChEBI" id="CHEBI:17790"/>
        <dbReference type="ChEBI" id="CHEBI:29973"/>
        <dbReference type="ChEBI" id="CHEBI:82795"/>
        <dbReference type="EC" id="3.1.1.61"/>
    </reaction>
</comment>
<feature type="active site" evidence="6 7">
    <location>
        <position position="165"/>
    </location>
</feature>
<dbReference type="RefSeq" id="WP_088860067.1">
    <property type="nucleotide sequence ID" value="NZ_CP022115.1"/>
</dbReference>
<dbReference type="Proteomes" id="UP000197424">
    <property type="component" value="Chromosome"/>
</dbReference>
<dbReference type="EMBL" id="CP022115">
    <property type="protein sequence ID" value="ASJ23387.1"/>
    <property type="molecule type" value="Genomic_DNA"/>
</dbReference>
<dbReference type="InterPro" id="IPR011006">
    <property type="entry name" value="CheY-like_superfamily"/>
</dbReference>
<dbReference type="GO" id="GO:0008984">
    <property type="term" value="F:protein-glutamate methylesterase activity"/>
    <property type="evidence" value="ECO:0007669"/>
    <property type="project" value="UniProtKB-UniRule"/>
</dbReference>
<proteinExistence type="inferred from homology"/>
<organism evidence="11 12">
    <name type="scientific">Laribacter hongkongensis</name>
    <dbReference type="NCBI Taxonomy" id="168471"/>
    <lineage>
        <taxon>Bacteria</taxon>
        <taxon>Pseudomonadati</taxon>
        <taxon>Pseudomonadota</taxon>
        <taxon>Betaproteobacteria</taxon>
        <taxon>Neisseriales</taxon>
        <taxon>Aquaspirillaceae</taxon>
        <taxon>Laribacter</taxon>
    </lineage>
</organism>
<dbReference type="HAMAP" id="MF_00099">
    <property type="entry name" value="CheB_chemtxs"/>
    <property type="match status" value="1"/>
</dbReference>
<dbReference type="EC" id="3.5.1.44" evidence="6"/>
<comment type="catalytic activity">
    <reaction evidence="6">
        <text>L-glutaminyl-[protein] + H2O = L-glutamyl-[protein] + NH4(+)</text>
        <dbReference type="Rhea" id="RHEA:16441"/>
        <dbReference type="Rhea" id="RHEA-COMP:10207"/>
        <dbReference type="Rhea" id="RHEA-COMP:10208"/>
        <dbReference type="ChEBI" id="CHEBI:15377"/>
        <dbReference type="ChEBI" id="CHEBI:28938"/>
        <dbReference type="ChEBI" id="CHEBI:29973"/>
        <dbReference type="ChEBI" id="CHEBI:30011"/>
        <dbReference type="EC" id="3.5.1.44"/>
    </reaction>
</comment>
<feature type="active site" evidence="6 7">
    <location>
        <position position="191"/>
    </location>
</feature>
<dbReference type="Pfam" id="PF00072">
    <property type="entry name" value="Response_reg"/>
    <property type="match status" value="1"/>
</dbReference>
<dbReference type="NCBIfam" id="NF009206">
    <property type="entry name" value="PRK12555.1"/>
    <property type="match status" value="1"/>
</dbReference>
<dbReference type="InterPro" id="IPR000673">
    <property type="entry name" value="Sig_transdc_resp-reg_Me-estase"/>
</dbReference>
<evidence type="ECO:0000259" key="9">
    <source>
        <dbReference type="PROSITE" id="PS50110"/>
    </source>
</evidence>
<keyword evidence="4 6" id="KW-0378">Hydrolase</keyword>
<protein>
    <recommendedName>
        <fullName evidence="6">Protein-glutamate methylesterase/protein-glutamine glutaminase</fullName>
        <ecNumber evidence="6">3.1.1.61</ecNumber>
        <ecNumber evidence="6">3.5.1.44</ecNumber>
    </recommendedName>
</protein>
<dbReference type="GO" id="GO:0005737">
    <property type="term" value="C:cytoplasm"/>
    <property type="evidence" value="ECO:0007669"/>
    <property type="project" value="UniProtKB-SubCell"/>
</dbReference>
<dbReference type="GO" id="GO:0050568">
    <property type="term" value="F:protein-glutamine glutaminase activity"/>
    <property type="evidence" value="ECO:0007669"/>
    <property type="project" value="UniProtKB-UniRule"/>
</dbReference>
<dbReference type="InterPro" id="IPR035909">
    <property type="entry name" value="CheB_C"/>
</dbReference>
<dbReference type="InterPro" id="IPR001789">
    <property type="entry name" value="Sig_transdc_resp-reg_receiver"/>
</dbReference>
<comment type="function">
    <text evidence="6">Involved in chemotaxis. Part of a chemotaxis signal transduction system that modulates chemotaxis in response to various stimuli. Catalyzes the demethylation of specific methylglutamate residues introduced into the chemoreceptors (methyl-accepting chemotaxis proteins or MCP) by CheR. Also mediates the irreversible deamidation of specific glutamine residues to glutamic acid.</text>
</comment>
<dbReference type="NCBIfam" id="NF001965">
    <property type="entry name" value="PRK00742.1"/>
    <property type="match status" value="1"/>
</dbReference>
<name>A0A248LF78_9NEIS</name>
<evidence type="ECO:0000313" key="12">
    <source>
        <dbReference type="Proteomes" id="UP000197424"/>
    </source>
</evidence>
<dbReference type="OrthoDB" id="9793421at2"/>
<dbReference type="Pfam" id="PF01339">
    <property type="entry name" value="CheB_methylest"/>
    <property type="match status" value="1"/>
</dbReference>
<dbReference type="SMART" id="SM00448">
    <property type="entry name" value="REC"/>
    <property type="match status" value="1"/>
</dbReference>
<feature type="domain" description="CheB-type methylesterase" evidence="10">
    <location>
        <begin position="153"/>
        <end position="345"/>
    </location>
</feature>
<dbReference type="GO" id="GO:0000156">
    <property type="term" value="F:phosphorelay response regulator activity"/>
    <property type="evidence" value="ECO:0007669"/>
    <property type="project" value="InterPro"/>
</dbReference>
<dbReference type="AlphaFoldDB" id="A0A248LF78"/>
<comment type="PTM">
    <text evidence="6">Phosphorylated by CheA. Phosphorylation of the N-terminal regulatory domain activates the methylesterase activity.</text>
</comment>
<dbReference type="SUPFAM" id="SSF52172">
    <property type="entry name" value="CheY-like"/>
    <property type="match status" value="1"/>
</dbReference>
<evidence type="ECO:0000256" key="6">
    <source>
        <dbReference type="HAMAP-Rule" id="MF_00099"/>
    </source>
</evidence>
<feature type="active site" evidence="6 7">
    <location>
        <position position="287"/>
    </location>
</feature>